<sequence length="787" mass="87117">MMETADHNNGAIGRVQAFDGAQQAVQGLGTQNNYFYARTSGGPERKPFTIHAPPNLIGRSAEMARLKTLAASEEPHSGPVILTIHGMAGVGKTALMRVFAQQLQASYPDACIEVDLQGFTPGKEPRRCLEVLAELLALVGFQGTDIPSDENAAAQLWRSWLAGRRVLICLDNARDPDQVELLLPGVSAKDCLVLISSRQRLGRLNAQSMHLKPLEEIDAVELLVGKNAAGREDRDTLADVAAACGFLPLAIRAVGVLLEVAKPRDVLATMREASNPFHYLPVEERAIRSAFSVSYDALSNDLKSFLRRCAWHDGPNFDDYSMAALTQVPRYIAAARLADLFQYNMLLQVGSSRYKLHDLFLGYVRERSTLDETEDLIGRARIRLYESLDIRLADALAFIKKHDPRSGWSRISPESEMEAIEDARDWLTSAIEEINNVAASAVRDRWEDCAVLVSNAAWWLMASKRLATSRNLYSLLSEIADAENNKAWKAVAVSGLGSLSRARNELQEAEDYYSQALDLFHDLRAWVNWANVCSGLAEIAFMRGGYDLAENLYREAIAIFTKQLQWESKIRAIQGLGAIAFERGDYATALERCSGALAFCKMVDDRFGEAQACSALGSINKKLEKIDEALHCYNMARNLFEEMGLGIAAAGVTVELADLNIDRKEHSEAERLYSEAARTYASHGEIRGELEAHYGVGRVAYDQEDFGAAITVWRRSAELARDKGEMWHAMKLTFAVGAAHESIEEIEEAVACYLEAESWYRANGFQEDASECEQALARTLKINDANG</sequence>
<dbReference type="SMART" id="SM00028">
    <property type="entry name" value="TPR"/>
    <property type="match status" value="6"/>
</dbReference>
<dbReference type="InterPro" id="IPR027417">
    <property type="entry name" value="P-loop_NTPase"/>
</dbReference>
<dbReference type="PANTHER" id="PTHR47691:SF3">
    <property type="entry name" value="HTH-TYPE TRANSCRIPTIONAL REGULATOR RV0890C-RELATED"/>
    <property type="match status" value="1"/>
</dbReference>
<dbReference type="Pfam" id="PF13191">
    <property type="entry name" value="AAA_16"/>
    <property type="match status" value="1"/>
</dbReference>
<reference evidence="3" key="1">
    <citation type="journal article" date="2019" name="Int. J. Syst. Evol. Microbiol.">
        <title>The Global Catalogue of Microorganisms (GCM) 10K type strain sequencing project: providing services to taxonomists for standard genome sequencing and annotation.</title>
        <authorList>
            <consortium name="The Broad Institute Genomics Platform"/>
            <consortium name="The Broad Institute Genome Sequencing Center for Infectious Disease"/>
            <person name="Wu L."/>
            <person name="Ma J."/>
        </authorList>
    </citation>
    <scope>NUCLEOTIDE SEQUENCE [LARGE SCALE GENOMIC DNA]</scope>
    <source>
        <strain evidence="3">JCM 16904</strain>
    </source>
</reference>
<protein>
    <recommendedName>
        <fullName evidence="1">Orc1-like AAA ATPase domain-containing protein</fullName>
    </recommendedName>
</protein>
<dbReference type="Gene3D" id="3.40.50.300">
    <property type="entry name" value="P-loop containing nucleotide triphosphate hydrolases"/>
    <property type="match status" value="1"/>
</dbReference>
<dbReference type="EMBL" id="BAAAZP010000204">
    <property type="protein sequence ID" value="GAA3709715.1"/>
    <property type="molecule type" value="Genomic_DNA"/>
</dbReference>
<dbReference type="PRINTS" id="PR00364">
    <property type="entry name" value="DISEASERSIST"/>
</dbReference>
<comment type="caution">
    <text evidence="2">The sequence shown here is derived from an EMBL/GenBank/DDBJ whole genome shotgun (WGS) entry which is preliminary data.</text>
</comment>
<dbReference type="InterPro" id="IPR019734">
    <property type="entry name" value="TPR_rpt"/>
</dbReference>
<dbReference type="SUPFAM" id="SSF48452">
    <property type="entry name" value="TPR-like"/>
    <property type="match status" value="2"/>
</dbReference>
<dbReference type="Proteomes" id="UP001500902">
    <property type="component" value="Unassembled WGS sequence"/>
</dbReference>
<dbReference type="InterPro" id="IPR011990">
    <property type="entry name" value="TPR-like_helical_dom_sf"/>
</dbReference>
<dbReference type="RefSeq" id="WP_344893316.1">
    <property type="nucleotide sequence ID" value="NZ_BAAAZP010000204.1"/>
</dbReference>
<accession>A0ABP7DVM1</accession>
<proteinExistence type="predicted"/>
<dbReference type="SUPFAM" id="SSF52540">
    <property type="entry name" value="P-loop containing nucleoside triphosphate hydrolases"/>
    <property type="match status" value="1"/>
</dbReference>
<dbReference type="InterPro" id="IPR041664">
    <property type="entry name" value="AAA_16"/>
</dbReference>
<dbReference type="PANTHER" id="PTHR47691">
    <property type="entry name" value="REGULATOR-RELATED"/>
    <property type="match status" value="1"/>
</dbReference>
<evidence type="ECO:0000259" key="1">
    <source>
        <dbReference type="Pfam" id="PF13191"/>
    </source>
</evidence>
<keyword evidence="3" id="KW-1185">Reference proteome</keyword>
<organism evidence="2 3">
    <name type="scientific">Nonomuraea antimicrobica</name>
    <dbReference type="NCBI Taxonomy" id="561173"/>
    <lineage>
        <taxon>Bacteria</taxon>
        <taxon>Bacillati</taxon>
        <taxon>Actinomycetota</taxon>
        <taxon>Actinomycetes</taxon>
        <taxon>Streptosporangiales</taxon>
        <taxon>Streptosporangiaceae</taxon>
        <taxon>Nonomuraea</taxon>
    </lineage>
</organism>
<evidence type="ECO:0000313" key="3">
    <source>
        <dbReference type="Proteomes" id="UP001500902"/>
    </source>
</evidence>
<gene>
    <name evidence="2" type="ORF">GCM10022224_089040</name>
</gene>
<feature type="domain" description="Orc1-like AAA ATPase" evidence="1">
    <location>
        <begin position="56"/>
        <end position="114"/>
    </location>
</feature>
<name>A0ABP7DVM1_9ACTN</name>
<dbReference type="Gene3D" id="1.25.40.10">
    <property type="entry name" value="Tetratricopeptide repeat domain"/>
    <property type="match status" value="3"/>
</dbReference>
<evidence type="ECO:0000313" key="2">
    <source>
        <dbReference type="EMBL" id="GAA3709715.1"/>
    </source>
</evidence>
<dbReference type="Pfam" id="PF13424">
    <property type="entry name" value="TPR_12"/>
    <property type="match status" value="1"/>
</dbReference>